<proteinExistence type="predicted"/>
<dbReference type="InterPro" id="IPR036188">
    <property type="entry name" value="FAD/NAD-bd_sf"/>
</dbReference>
<feature type="domain" description="FAD-dependent urate hydroxylase HpyO/Asp monooxygenase CreE-like FAD/NAD(P)-binding" evidence="1">
    <location>
        <begin position="9"/>
        <end position="164"/>
    </location>
</feature>
<dbReference type="InterPro" id="IPR038732">
    <property type="entry name" value="HpyO/CreE_NAD-binding"/>
</dbReference>
<evidence type="ECO:0000259" key="1">
    <source>
        <dbReference type="Pfam" id="PF13454"/>
    </source>
</evidence>
<gene>
    <name evidence="2" type="ORF">GCM10009576_038970</name>
</gene>
<organism evidence="2 3">
    <name type="scientific">Streptomyces rhizosphaericus</name>
    <dbReference type="NCBI Taxonomy" id="114699"/>
    <lineage>
        <taxon>Bacteria</taxon>
        <taxon>Bacillati</taxon>
        <taxon>Actinomycetota</taxon>
        <taxon>Actinomycetes</taxon>
        <taxon>Kitasatosporales</taxon>
        <taxon>Streptomycetaceae</taxon>
        <taxon>Streptomyces</taxon>
        <taxon>Streptomyces violaceusniger group</taxon>
    </lineage>
</organism>
<sequence length="512" mass="54359">MSHGFSIGVVGGGAAAVCLIDALARARGGPGSITVFEPSPHLWRGRAYQVDTETLKVNAAPDDMSVRAGDPGHFERWLETRDRVVGVQEGIDSRSGVRFAPRAVYGEYLEQSAYTALADLRRQGWQVNLIGESVEAASRTADGVKLRSGRGNVRSFGYVVLCVGGDGPKDVYGLAAAPGFVADPYPVLGALQEIGDQDHITVVGSGLTAVDIVLSLAVRGHRGRIALVSRRGLLPGVRQQPVPFTPRHFTRERMRSLARRGRELSLCELGAIMRAEFRDAGADLDAVVSGILRADREDPVDRLRCELAEVDSPRMGLRILRHAVPEAGPDVWPLLRARDRARILRAHHRTVMSLCCPMPPDSAAGLLELFAAGQLANHSGLRSITPSPGGGFDVVAAPGTGFTTDRVISAVNAAGSRIPAAARPLVSSLTRGRAASRHPYGGLHLARATSRLTVDGRPDPRLYGLGDIGAGTLFFTWGIPSLVDRSTDIVAAILGHAEGLTAARPADVLVAT</sequence>
<dbReference type="PANTHER" id="PTHR40254">
    <property type="entry name" value="BLR0577 PROTEIN"/>
    <property type="match status" value="1"/>
</dbReference>
<keyword evidence="3" id="KW-1185">Reference proteome</keyword>
<reference evidence="2 3" key="1">
    <citation type="journal article" date="2019" name="Int. J. Syst. Evol. Microbiol.">
        <title>The Global Catalogue of Microorganisms (GCM) 10K type strain sequencing project: providing services to taxonomists for standard genome sequencing and annotation.</title>
        <authorList>
            <consortium name="The Broad Institute Genomics Platform"/>
            <consortium name="The Broad Institute Genome Sequencing Center for Infectious Disease"/>
            <person name="Wu L."/>
            <person name="Ma J."/>
        </authorList>
    </citation>
    <scope>NUCLEOTIDE SEQUENCE [LARGE SCALE GENOMIC DNA]</scope>
    <source>
        <strain evidence="2 3">JCM 11445</strain>
    </source>
</reference>
<dbReference type="Gene3D" id="3.50.50.60">
    <property type="entry name" value="FAD/NAD(P)-binding domain"/>
    <property type="match status" value="1"/>
</dbReference>
<comment type="caution">
    <text evidence="2">The sequence shown here is derived from an EMBL/GenBank/DDBJ whole genome shotgun (WGS) entry which is preliminary data.</text>
</comment>
<name>A0ABN1SAD1_9ACTN</name>
<dbReference type="PANTHER" id="PTHR40254:SF1">
    <property type="entry name" value="BLR0577 PROTEIN"/>
    <property type="match status" value="1"/>
</dbReference>
<accession>A0ABN1SAD1</accession>
<dbReference type="EMBL" id="BAAAIE010000022">
    <property type="protein sequence ID" value="GAA0981034.1"/>
    <property type="molecule type" value="Genomic_DNA"/>
</dbReference>
<evidence type="ECO:0000313" key="2">
    <source>
        <dbReference type="EMBL" id="GAA0981034.1"/>
    </source>
</evidence>
<dbReference type="InterPro" id="IPR052189">
    <property type="entry name" value="L-asp_N-monooxygenase_NS-form"/>
</dbReference>
<dbReference type="SUPFAM" id="SSF51905">
    <property type="entry name" value="FAD/NAD(P)-binding domain"/>
    <property type="match status" value="1"/>
</dbReference>
<evidence type="ECO:0000313" key="3">
    <source>
        <dbReference type="Proteomes" id="UP001500033"/>
    </source>
</evidence>
<dbReference type="Proteomes" id="UP001500033">
    <property type="component" value="Unassembled WGS sequence"/>
</dbReference>
<protein>
    <submittedName>
        <fullName evidence="2">FAD/NAD(P)-binding domain-containing protein</fullName>
    </submittedName>
</protein>
<dbReference type="Pfam" id="PF13454">
    <property type="entry name" value="NAD_binding_9"/>
    <property type="match status" value="1"/>
</dbReference>